<dbReference type="EMBL" id="JARBHB010000011">
    <property type="protein sequence ID" value="KAJ8872367.1"/>
    <property type="molecule type" value="Genomic_DNA"/>
</dbReference>
<evidence type="ECO:0000256" key="1">
    <source>
        <dbReference type="SAM" id="MobiDB-lite"/>
    </source>
</evidence>
<reference evidence="2 3" key="1">
    <citation type="submission" date="2023-02" db="EMBL/GenBank/DDBJ databases">
        <title>LHISI_Scaffold_Assembly.</title>
        <authorList>
            <person name="Stuart O.P."/>
            <person name="Cleave R."/>
            <person name="Magrath M.J.L."/>
            <person name="Mikheyev A.S."/>
        </authorList>
    </citation>
    <scope>NUCLEOTIDE SEQUENCE [LARGE SCALE GENOMIC DNA]</scope>
    <source>
        <strain evidence="2">Daus_M_001</strain>
        <tissue evidence="2">Leg muscle</tissue>
    </source>
</reference>
<proteinExistence type="predicted"/>
<gene>
    <name evidence="2" type="ORF">PR048_025971</name>
</gene>
<keyword evidence="3" id="KW-1185">Reference proteome</keyword>
<dbReference type="Proteomes" id="UP001159363">
    <property type="component" value="Chromosome 10"/>
</dbReference>
<evidence type="ECO:0000313" key="3">
    <source>
        <dbReference type="Proteomes" id="UP001159363"/>
    </source>
</evidence>
<feature type="region of interest" description="Disordered" evidence="1">
    <location>
        <begin position="262"/>
        <end position="284"/>
    </location>
</feature>
<accession>A0ABQ9GK32</accession>
<organism evidence="2 3">
    <name type="scientific">Dryococelus australis</name>
    <dbReference type="NCBI Taxonomy" id="614101"/>
    <lineage>
        <taxon>Eukaryota</taxon>
        <taxon>Metazoa</taxon>
        <taxon>Ecdysozoa</taxon>
        <taxon>Arthropoda</taxon>
        <taxon>Hexapoda</taxon>
        <taxon>Insecta</taxon>
        <taxon>Pterygota</taxon>
        <taxon>Neoptera</taxon>
        <taxon>Polyneoptera</taxon>
        <taxon>Phasmatodea</taxon>
        <taxon>Verophasmatodea</taxon>
        <taxon>Anareolatae</taxon>
        <taxon>Phasmatidae</taxon>
        <taxon>Eurycanthinae</taxon>
        <taxon>Dryococelus</taxon>
    </lineage>
</organism>
<name>A0ABQ9GK32_9NEOP</name>
<sequence>MPHGNVTTLVRVSAHHVAMREITASLPACSYYSHCNDNLTCCRSTHSTQNAKTIQSFLKHNYETPTTSINLGATNLFWLWILQVREVTAGRRQGAGTPTKAHVARAVDDHHNLQLFRLLQYPPVELERVTEVLLCVQRHVQVGVLDGRTYRNGKKSPASFAHLLFLNEACNTSHTLSSGQILTLCTVGTIPSQITVALFPGGGGGTDINALSMVATVVVVYALVTVLAARAIVQPVAAALGQQVASVPAAVLLELRPCPTAHTPPQFSQHRPSIPHNHPSSHTHTLTRLTNYETKSTYSLTHIRLPPRRTRFNSRLGNWIFASGNRAGRCHWSVGFLWNLPFPPSFHSGAATYSRQSPSSALKTSLLRAAQISSLTHSFVYFSQNLDLGIGWMNASCIEANPECIRPCRSSYNNNYDDRHRVTSALATTMGTKYEVSPPRRSYQPSLLTWHDVDVGAGPEAVAGGPLLRLPHQPDGAVFALKVRWQLHWVRLRTATTQHTFHGTCCPLLSVVSGQPCRACRVVVPYLSGLCDSSIRNPPASHLKCVTERLTSTKTSQVRLPVEPLSDFDFRTWELCRMIPLVDGFLGGSLISPVLAFRCCSKHLTSPSLALKNLVLRAHGKKHVRWLPADNNKKYFKETWKKMNDSAVVYCRPLAKALYKAEEYTTCIQACWQCLVRNSSYAKSHNTGYAQTWWVVQWCNFLDAVAKRLARSPPTKANMVPSQAGSPDFRMWASCRTMPLIGGFSRGSPVYPRPFIPSLLHIHLSLPHRLSRPRCQEPSRSLFNHSLGKLKISVKGNTQYRVVDDKATSTEFFPGGEYTERRGRRFPFRVQLSFAGRVYREVLYCGVYTFHQRETVGVIDFLLTQTLCFLFAYGATVVELLACSPPTRAIRAQSPAGSLRTFACGNRAGRCRWSAGLLGDLPFPPPFHSGAAPYSPQSPLSALTTSDVKSRPNLFARSLTHSFRVRTGCEHVK</sequence>
<protein>
    <submittedName>
        <fullName evidence="2">Uncharacterized protein</fullName>
    </submittedName>
</protein>
<evidence type="ECO:0000313" key="2">
    <source>
        <dbReference type="EMBL" id="KAJ8872367.1"/>
    </source>
</evidence>
<comment type="caution">
    <text evidence="2">The sequence shown here is derived from an EMBL/GenBank/DDBJ whole genome shotgun (WGS) entry which is preliminary data.</text>
</comment>